<evidence type="ECO:0000313" key="1">
    <source>
        <dbReference type="EMBL" id="QHT96481.1"/>
    </source>
</evidence>
<accession>A0A6C0ITA5</accession>
<organism evidence="1">
    <name type="scientific">viral metagenome</name>
    <dbReference type="NCBI Taxonomy" id="1070528"/>
    <lineage>
        <taxon>unclassified sequences</taxon>
        <taxon>metagenomes</taxon>
        <taxon>organismal metagenomes</taxon>
    </lineage>
</organism>
<dbReference type="EMBL" id="MN740257">
    <property type="protein sequence ID" value="QHT96481.1"/>
    <property type="molecule type" value="Genomic_DNA"/>
</dbReference>
<proteinExistence type="predicted"/>
<name>A0A6C0ITA5_9ZZZZ</name>
<protein>
    <submittedName>
        <fullName evidence="1">Uncharacterized protein</fullName>
    </submittedName>
</protein>
<dbReference type="AlphaFoldDB" id="A0A6C0ITA5"/>
<sequence>MTSNNIPEIRIKKYYPPPPIIGTYFEYIDVNKDEKLRSSVTSFFHRKIIKWVSSYPEFSNLKKYTSKISSDAGYKLIYKLIRNFVKEYNINWYDLKDYYVTFKDYIKYNLIKKIALA</sequence>
<reference evidence="1" key="1">
    <citation type="journal article" date="2020" name="Nature">
        <title>Giant virus diversity and host interactions through global metagenomics.</title>
        <authorList>
            <person name="Schulz F."/>
            <person name="Roux S."/>
            <person name="Paez-Espino D."/>
            <person name="Jungbluth S."/>
            <person name="Walsh D.A."/>
            <person name="Denef V.J."/>
            <person name="McMahon K.D."/>
            <person name="Konstantinidis K.T."/>
            <person name="Eloe-Fadrosh E.A."/>
            <person name="Kyrpides N.C."/>
            <person name="Woyke T."/>
        </authorList>
    </citation>
    <scope>NUCLEOTIDE SEQUENCE</scope>
    <source>
        <strain evidence="1">GVMAG-M-3300024302-11</strain>
    </source>
</reference>